<dbReference type="PANTHER" id="PTHR31658:SF0">
    <property type="entry name" value="CONSERVED OLIGOMERIC GOLGI COMPLEX SUBUNIT 1"/>
    <property type="match status" value="1"/>
</dbReference>
<evidence type="ECO:0000256" key="7">
    <source>
        <dbReference type="ARBA" id="ARBA00023136"/>
    </source>
</evidence>
<reference evidence="8" key="1">
    <citation type="submission" date="2022-08" db="UniProtKB">
        <authorList>
            <consortium name="EnsemblMetazoa"/>
        </authorList>
    </citation>
    <scope>IDENTIFICATION</scope>
    <source>
        <strain evidence="8">Israel</strain>
    </source>
</reference>
<evidence type="ECO:0000313" key="9">
    <source>
        <dbReference type="Proteomes" id="UP000092462"/>
    </source>
</evidence>
<keyword evidence="6" id="KW-0333">Golgi apparatus</keyword>
<proteinExistence type="inferred from homology"/>
<dbReference type="Pfam" id="PF08700">
    <property type="entry name" value="VPS51_Exo84_N"/>
    <property type="match status" value="1"/>
</dbReference>
<keyword evidence="7" id="KW-0472">Membrane</keyword>
<dbReference type="GO" id="GO:0015031">
    <property type="term" value="P:protein transport"/>
    <property type="evidence" value="ECO:0007669"/>
    <property type="project" value="UniProtKB-KW"/>
</dbReference>
<evidence type="ECO:0000313" key="8">
    <source>
        <dbReference type="EnsemblMetazoa" id="PPAI007037-PA"/>
    </source>
</evidence>
<dbReference type="InterPro" id="IPR033370">
    <property type="entry name" value="COG1"/>
</dbReference>
<dbReference type="AlphaFoldDB" id="A0A1B0DG76"/>
<accession>A0A1B0DG76</accession>
<keyword evidence="4" id="KW-0813">Transport</keyword>
<evidence type="ECO:0000256" key="2">
    <source>
        <dbReference type="ARBA" id="ARBA00006653"/>
    </source>
</evidence>
<dbReference type="GO" id="GO:0017119">
    <property type="term" value="C:Golgi transport complex"/>
    <property type="evidence" value="ECO:0007669"/>
    <property type="project" value="InterPro"/>
</dbReference>
<keyword evidence="9" id="KW-1185">Reference proteome</keyword>
<protein>
    <recommendedName>
        <fullName evidence="3">Conserved oligomeric Golgi complex subunit 1</fullName>
    </recommendedName>
</protein>
<dbReference type="VEuPathDB" id="VectorBase:PPAI007037"/>
<dbReference type="VEuPathDB" id="VectorBase:PPAPM1_009185"/>
<evidence type="ECO:0000256" key="4">
    <source>
        <dbReference type="ARBA" id="ARBA00022448"/>
    </source>
</evidence>
<comment type="similarity">
    <text evidence="2">Belongs to the COG1 family.</text>
</comment>
<dbReference type="Proteomes" id="UP000092462">
    <property type="component" value="Unassembled WGS sequence"/>
</dbReference>
<dbReference type="EnsemblMetazoa" id="PPAI007037-RA">
    <property type="protein sequence ID" value="PPAI007037-PA"/>
    <property type="gene ID" value="PPAI007037"/>
</dbReference>
<name>A0A1B0DG76_PHLPP</name>
<sequence>MSDLLELNPDRLFQQHTVSEIEQVSRKLQNEIEKRREDLRTMVGERYRDLLKAADTINDMKTTSNTVVERIEGIIDLSGKVRENLRKGRDVSKEGDKSQRILIRNKYYGVVVQIHILTLLPEMIWTHLHNDEYFLAAQLFAFSRHISTDLQLNDNNSIVRHFPVATRQWTVLRPFLEIIRDHCFVTLGRESLPASVASKCLASLLLLESSNVDALLAVFIELRIKSFLNILAEDQEKPRKVRDRILSSLQLLEESCEVMFDCFVGRDGSDGLLLREIQDLVAKEPTVSLIKFDNPVVLRALPGIIAQFKPQVALAGVREESLIRMTNSWLEKLNLATKTALKSLIDLITSVKVIHDIKRQAMSPQKPNNWENICRKLFLPEGFAVYEFFYQKLLNERVKDIIESSWEGTLEAVQKDVEKLTQTPEKASKSIRKMVWTEESSDIPQSLQQAICQDQKTHKLLMKTRGYSPAIVEVCENLDRRLELLFNDLSNYVSSESEVDKRRRLPDDEITDTLREFLVECSTGRIMKFIAFLRSGRFPETQGNSIALAKLLQAIGELCPYLKCCLSKRKPNSDEDDLEKWLNVCKRLEEESLYFWSLWLTSFLKDTQQTQNTSIPNLNVILQEFPSWETVSLEEKNEQDVILKSSIRVPSQPSFSLQQKLFKLCRDLNQIAPHTIPRAIVNPRRGKLARENKTLSEKAQSLCQNFKSRVDPFDFEMSYDSLNANVKKSAHRVLHQLGCIIPNMDYLVAML</sequence>
<organism evidence="8 9">
    <name type="scientific">Phlebotomus papatasi</name>
    <name type="common">Sandfly</name>
    <dbReference type="NCBI Taxonomy" id="29031"/>
    <lineage>
        <taxon>Eukaryota</taxon>
        <taxon>Metazoa</taxon>
        <taxon>Ecdysozoa</taxon>
        <taxon>Arthropoda</taxon>
        <taxon>Hexapoda</taxon>
        <taxon>Insecta</taxon>
        <taxon>Pterygota</taxon>
        <taxon>Neoptera</taxon>
        <taxon>Endopterygota</taxon>
        <taxon>Diptera</taxon>
        <taxon>Nematocera</taxon>
        <taxon>Psychodoidea</taxon>
        <taxon>Psychodidae</taxon>
        <taxon>Phlebotomus</taxon>
        <taxon>Phlebotomus</taxon>
    </lineage>
</organism>
<keyword evidence="5" id="KW-0653">Protein transport</keyword>
<dbReference type="EMBL" id="AJVK01015178">
    <property type="status" value="NOT_ANNOTATED_CDS"/>
    <property type="molecule type" value="Genomic_DNA"/>
</dbReference>
<dbReference type="GO" id="GO:0006891">
    <property type="term" value="P:intra-Golgi vesicle-mediated transport"/>
    <property type="evidence" value="ECO:0007669"/>
    <property type="project" value="InterPro"/>
</dbReference>
<dbReference type="GO" id="GO:0000139">
    <property type="term" value="C:Golgi membrane"/>
    <property type="evidence" value="ECO:0007669"/>
    <property type="project" value="UniProtKB-SubCell"/>
</dbReference>
<evidence type="ECO:0000256" key="1">
    <source>
        <dbReference type="ARBA" id="ARBA00004395"/>
    </source>
</evidence>
<evidence type="ECO:0000256" key="6">
    <source>
        <dbReference type="ARBA" id="ARBA00023034"/>
    </source>
</evidence>
<evidence type="ECO:0000256" key="5">
    <source>
        <dbReference type="ARBA" id="ARBA00022927"/>
    </source>
</evidence>
<dbReference type="PANTHER" id="PTHR31658">
    <property type="entry name" value="CONSERVED OLIGOMERIC GOLGI COMPLEX SUBUNIT 1"/>
    <property type="match status" value="1"/>
</dbReference>
<comment type="subcellular location">
    <subcellularLocation>
        <location evidence="1">Golgi apparatus membrane</location>
        <topology evidence="1">Peripheral membrane protein</topology>
    </subcellularLocation>
</comment>
<evidence type="ECO:0000256" key="3">
    <source>
        <dbReference type="ARBA" id="ARBA00020978"/>
    </source>
</evidence>